<evidence type="ECO:0000256" key="1">
    <source>
        <dbReference type="SAM" id="SignalP"/>
    </source>
</evidence>
<dbReference type="AlphaFoldDB" id="A0AAN9PZH9"/>
<name>A0AAN9PZH9_CANGL</name>
<keyword evidence="1" id="KW-0732">Signal</keyword>
<comment type="caution">
    <text evidence="2">The sequence shown here is derived from an EMBL/GenBank/DDBJ whole genome shotgun (WGS) entry which is preliminary data.</text>
</comment>
<evidence type="ECO:0000313" key="3">
    <source>
        <dbReference type="Proteomes" id="UP001367508"/>
    </source>
</evidence>
<evidence type="ECO:0008006" key="4">
    <source>
        <dbReference type="Google" id="ProtNLM"/>
    </source>
</evidence>
<dbReference type="InterPro" id="IPR011009">
    <property type="entry name" value="Kinase-like_dom_sf"/>
</dbReference>
<accession>A0AAN9PZH9</accession>
<protein>
    <recommendedName>
        <fullName evidence="4">Serine-threonine/tyrosine-protein kinase catalytic domain-containing protein</fullName>
    </recommendedName>
</protein>
<gene>
    <name evidence="2" type="ORF">VNO77_35004</name>
</gene>
<dbReference type="EMBL" id="JAYMYQ010000008">
    <property type="protein sequence ID" value="KAK7316187.1"/>
    <property type="molecule type" value="Genomic_DNA"/>
</dbReference>
<feature type="signal peptide" evidence="1">
    <location>
        <begin position="1"/>
        <end position="21"/>
    </location>
</feature>
<dbReference type="Proteomes" id="UP001367508">
    <property type="component" value="Unassembled WGS sequence"/>
</dbReference>
<proteinExistence type="predicted"/>
<keyword evidence="3" id="KW-1185">Reference proteome</keyword>
<organism evidence="2 3">
    <name type="scientific">Canavalia gladiata</name>
    <name type="common">Sword bean</name>
    <name type="synonym">Dolichos gladiatus</name>
    <dbReference type="NCBI Taxonomy" id="3824"/>
    <lineage>
        <taxon>Eukaryota</taxon>
        <taxon>Viridiplantae</taxon>
        <taxon>Streptophyta</taxon>
        <taxon>Embryophyta</taxon>
        <taxon>Tracheophyta</taxon>
        <taxon>Spermatophyta</taxon>
        <taxon>Magnoliopsida</taxon>
        <taxon>eudicotyledons</taxon>
        <taxon>Gunneridae</taxon>
        <taxon>Pentapetalae</taxon>
        <taxon>rosids</taxon>
        <taxon>fabids</taxon>
        <taxon>Fabales</taxon>
        <taxon>Fabaceae</taxon>
        <taxon>Papilionoideae</taxon>
        <taxon>50 kb inversion clade</taxon>
        <taxon>NPAAA clade</taxon>
        <taxon>indigoferoid/millettioid clade</taxon>
        <taxon>Phaseoleae</taxon>
        <taxon>Canavalia</taxon>
    </lineage>
</organism>
<evidence type="ECO:0000313" key="2">
    <source>
        <dbReference type="EMBL" id="KAK7316187.1"/>
    </source>
</evidence>
<reference evidence="2 3" key="1">
    <citation type="submission" date="2024-01" db="EMBL/GenBank/DDBJ databases">
        <title>The genomes of 5 underutilized Papilionoideae crops provide insights into root nodulation and disease resistanc.</title>
        <authorList>
            <person name="Jiang F."/>
        </authorList>
    </citation>
    <scope>NUCLEOTIDE SEQUENCE [LARGE SCALE GENOMIC DNA]</scope>
    <source>
        <strain evidence="2">LVBAO_FW01</strain>
        <tissue evidence="2">Leaves</tissue>
    </source>
</reference>
<dbReference type="SUPFAM" id="SSF56112">
    <property type="entry name" value="Protein kinase-like (PK-like)"/>
    <property type="match status" value="1"/>
</dbReference>
<dbReference type="Gene3D" id="3.30.200.20">
    <property type="entry name" value="Phosphorylase Kinase, domain 1"/>
    <property type="match status" value="1"/>
</dbReference>
<feature type="chain" id="PRO_5042832640" description="Serine-threonine/tyrosine-protein kinase catalytic domain-containing protein" evidence="1">
    <location>
        <begin position="22"/>
        <end position="66"/>
    </location>
</feature>
<sequence>MLNNPRPFAILLLLAVRKLDATASMGQSHEQFLQLVSSISKIQHANIARLVGYCAEHSQRLLCLRF</sequence>